<sequence>MLRRCVFLMLLLSLAACSNGRKIDYSQAYPEVPKTFAKAVEVQVIDERPYVLSGNKKGHFVGLIRGSYYIPYDVNTRSGEPLAQELQKSLLGGFERKGVKARAVDSKVSQASSADAMLLSIRVREWKSESFMGVVLTHALTADVFDSRGQRRASVPLQGSSSVYDFTDSGKTILSSVLARQDVQKALNGEQVEVVEAAEIEAGSVRRDPAGLFTPPVARDGVF</sequence>
<evidence type="ECO:0008006" key="4">
    <source>
        <dbReference type="Google" id="ProtNLM"/>
    </source>
</evidence>
<dbReference type="PROSITE" id="PS51257">
    <property type="entry name" value="PROKAR_LIPOPROTEIN"/>
    <property type="match status" value="1"/>
</dbReference>
<evidence type="ECO:0000313" key="2">
    <source>
        <dbReference type="EMBL" id="SDF83807.1"/>
    </source>
</evidence>
<proteinExistence type="predicted"/>
<protein>
    <recommendedName>
        <fullName evidence="4">Lipoprotein</fullName>
    </recommendedName>
</protein>
<dbReference type="Proteomes" id="UP000243378">
    <property type="component" value="Unassembled WGS sequence"/>
</dbReference>
<name>A0A1G7PCH7_9GAMM</name>
<evidence type="ECO:0000313" key="3">
    <source>
        <dbReference type="Proteomes" id="UP000243378"/>
    </source>
</evidence>
<gene>
    <name evidence="2" type="ORF">SAMN05216381_2492</name>
</gene>
<accession>A0A1G7PCH7</accession>
<dbReference type="OrthoDB" id="6989177at2"/>
<dbReference type="RefSeq" id="WP_092368386.1">
    <property type="nucleotide sequence ID" value="NZ_FNBM01000005.1"/>
</dbReference>
<feature type="signal peptide" evidence="1">
    <location>
        <begin position="1"/>
        <end position="18"/>
    </location>
</feature>
<organism evidence="2 3">
    <name type="scientific">Phytopseudomonas seleniipraecipitans</name>
    <dbReference type="NCBI Taxonomy" id="640205"/>
    <lineage>
        <taxon>Bacteria</taxon>
        <taxon>Pseudomonadati</taxon>
        <taxon>Pseudomonadota</taxon>
        <taxon>Gammaproteobacteria</taxon>
        <taxon>Pseudomonadales</taxon>
        <taxon>Pseudomonadaceae</taxon>
        <taxon>Phytopseudomonas</taxon>
    </lineage>
</organism>
<evidence type="ECO:0000256" key="1">
    <source>
        <dbReference type="SAM" id="SignalP"/>
    </source>
</evidence>
<dbReference type="EMBL" id="FNBM01000005">
    <property type="protein sequence ID" value="SDF83807.1"/>
    <property type="molecule type" value="Genomic_DNA"/>
</dbReference>
<dbReference type="AlphaFoldDB" id="A0A1G7PCH7"/>
<feature type="chain" id="PRO_5017298948" description="Lipoprotein" evidence="1">
    <location>
        <begin position="19"/>
        <end position="223"/>
    </location>
</feature>
<reference evidence="2 3" key="1">
    <citation type="submission" date="2016-10" db="EMBL/GenBank/DDBJ databases">
        <authorList>
            <person name="de Groot N.N."/>
        </authorList>
    </citation>
    <scope>NUCLEOTIDE SEQUENCE [LARGE SCALE GENOMIC DNA]</scope>
    <source>
        <strain evidence="2 3">LMG 25475</strain>
    </source>
</reference>
<keyword evidence="1" id="KW-0732">Signal</keyword>
<dbReference type="STRING" id="640205.SAMN05216381_2492"/>